<comment type="caution">
    <text evidence="7">Lacks conserved residue(s) required for the propagation of feature annotation.</text>
</comment>
<evidence type="ECO:0000313" key="13">
    <source>
        <dbReference type="RefSeq" id="XP_026192267.1"/>
    </source>
</evidence>
<evidence type="ECO:0000256" key="8">
    <source>
        <dbReference type="SAM" id="MobiDB-lite"/>
    </source>
</evidence>
<dbReference type="GeneID" id="34620199"/>
<evidence type="ECO:0000256" key="4">
    <source>
        <dbReference type="ARBA" id="ARBA00022692"/>
    </source>
</evidence>
<feature type="disulfide bond" evidence="7">
    <location>
        <begin position="1262"/>
        <end position="1272"/>
    </location>
</feature>
<evidence type="ECO:0000256" key="2">
    <source>
        <dbReference type="ARBA" id="ARBA00005542"/>
    </source>
</evidence>
<feature type="signal peptide" evidence="10">
    <location>
        <begin position="1"/>
        <end position="22"/>
    </location>
</feature>
<feature type="region of interest" description="Disordered" evidence="8">
    <location>
        <begin position="286"/>
        <end position="311"/>
    </location>
</feature>
<evidence type="ECO:0000313" key="12">
    <source>
        <dbReference type="Proteomes" id="UP000515125"/>
    </source>
</evidence>
<dbReference type="PROSITE" id="PS01186">
    <property type="entry name" value="EGF_2"/>
    <property type="match status" value="1"/>
</dbReference>
<feature type="chain" id="PRO_5028260060" evidence="10">
    <location>
        <begin position="23"/>
        <end position="2002"/>
    </location>
</feature>
<evidence type="ECO:0000256" key="6">
    <source>
        <dbReference type="ARBA" id="ARBA00023136"/>
    </source>
</evidence>
<feature type="transmembrane region" description="Helical" evidence="9">
    <location>
        <begin position="1454"/>
        <end position="1485"/>
    </location>
</feature>
<dbReference type="InterPro" id="IPR021910">
    <property type="entry name" value="NGX6/PGAP6/MYMK"/>
</dbReference>
<comment type="similarity">
    <text evidence="2">Belongs to the TMEM8 family.</text>
</comment>
<keyword evidence="7" id="KW-0245">EGF-like domain</keyword>
<dbReference type="Proteomes" id="UP000515125">
    <property type="component" value="Unplaced"/>
</dbReference>
<protein>
    <submittedName>
        <fullName evidence="13">Uncharacterized protein LOC34620199</fullName>
    </submittedName>
</protein>
<sequence length="2002" mass="218277">MYWPQALTLFAAALVLVRAAVAKDPLANIKPVWTRAEDPGEGNSWPLQPPLYDLFAAELLQEKAPSSRVDGQGSERFWLPGDTAAPAAFPPDPPANTAAGETGGESASPNIAAKEDTEWVQLVIEGQRLPLAEKFVGKIIPRPPVTLRPQGTPRLSNRIGSSGSLHRRGIDILNDSTQPIQKAATEQRTGFQDWIWEPSLGPADKPESTVADTAQLLEVPSRVELVVHIDTLQKGAPVLYAFRWGKPSTWTEYDYLLEAREEGVYVVELQEPLLFPSRAVQPLRPAARASTGGSTLSYRSRRVSEKAPSENPRAFQRLEGAAGCRTFTFADTQETAKSRSAQLNPAWNGSMSTVKAQANSIKTRKAAVPLYYTIQFSPPRGTSSDGLGPMSFMQHSLCLVFSGTPSLQIFSLEGLEEPAGQTSAAAKTSQNELRFSEDQSEGYLHSEVHFLSDVPFGREVGKDKGGKLGNMREMQACTNISQLPVLEGEFQALSLLHGPYRGRPTIPSAAPAKPLHALSAEVSASATSVPLDSTLPQLHLASAAGECATPYSDYVYFSEPLAFSRRAFNPEKARAFWSKAWRRPLPSADEVKTPEDQLASSETATESATYDTKDATPLQQFRGRQLLQEPSVTFLWRQLVLLQGEGTSSRDKRETSLTNAMTESLWDILSRGQSPCVLLGFRSPEGSIDPPAGPALDGAAVTKTSNDFTLNSCKALAAATKRGLLTPEALTGPQGVSWLLPKEVLPSQILEGAGSVVYHVQLIVPVSSTSTGPSDRQKKGALDFNRQAHRAAPQQLAEQRHPDQSQNGQLWVLQQGLEVREPAYGEWFLSLRRLSKDFPGLQEQAKGSAADFLALYVIQRSCRTVLAEAKRRLGKKMLHHTERASLGAVRVPMAYSERTKREAQHHHAPTWRGAGHYLETQKSLPEIYLGSFPKQAGIGPSGSRAVPCGVEPLTDTGGVTLGDPQLVDLKRDCNWCSQPIAAFTPGSALYPQRLQLTFKLGSPSIPGEASLLVRPAEARRLDTAADTTLGGDSDSGSPAEAQWRAVGSPVFSSLSLTPATASGGRSLSVTVDFVAFAASRTRRCAPFLHPLHTEGPPQLGSRRLYFYALAVQVTRDAVPQQPVHWGAGLQETANPAAFSRVVDAHNSTTTRKGLVRLPVFCEDPEDSADDLQGAYTAPSVVEATLQFTGSPSWIFKSEILPPDFDMLPTTYLLQWQLLEGENYARTSSTNPLSRAQKTTVPMQSDADVSLHVVAASDVSSLCSKHCPPRGSCAITGRLDGFAVFGCRCAYGFTGADCESEYMNAWMRTLAQGALVLSNVAMLPSFLLCLRLAVRHLNIPGNSAACDLCKINMHHAKSGQVGIWQAHSCFILYLSRAFAYFNACKHLSPLLQYTGVRQASVCSTVRHQKLPDKNHQQFRHTFLWSALYHSCVDASARLPMEVPVLQSLDFVFSYYALFVTALALTNIGCIAAELLAHVAILLLLSFKWLPETFDQQSASWFVITCVMIPFVSVGVRALALWKQCKEAEARQLQLEAPLRDWRPEDIRWLEGRSDAGEEIAAPPEADDMHPSHHELQQLLRQKMERARERMCLKALGQAVARLEVARKVHSKLCCCTADPRMGCLQSLLYCLKTTGNALLPGVAEPASTMDSSNIVHGYRASSDASLSWVACLGVAATRVSPHLEFLGLGVLLATLGIGCVSVEESSDDYWLMHSLWHICIQSATCFVLMSTLQHPIFLELSDPKSPLLSRIGPEVPVPSRSLSEAISAVDELQVPASTAQGHLTAAFWRVLHHNQMRSFALHSEPQGSYDDIHGGPQLERPVRGDSQASFSPLSFHSLLSASAASHNLELLLPVFTRLLVIQFSVHKKNHRRRAIQEPQASGGDRGVTAVADKEPGMLRTGTATTIADETTSPQSASPVSPASSVSSDMSEWGCLWCVARVSLGEQELLQIHGERLRAICRLRLMPIRSCCFLPRWLWDPAESHMSTLQTDVRTPQGAVLLCS</sequence>
<dbReference type="PANTHER" id="PTHR14319">
    <property type="entry name" value="FIVE-SPAN TRANSMEMBRANE PROTEIN M83"/>
    <property type="match status" value="1"/>
</dbReference>
<feature type="transmembrane region" description="Helical" evidence="9">
    <location>
        <begin position="1497"/>
        <end position="1520"/>
    </location>
</feature>
<evidence type="ECO:0000256" key="1">
    <source>
        <dbReference type="ARBA" id="ARBA00004651"/>
    </source>
</evidence>
<keyword evidence="6 9" id="KW-0472">Membrane</keyword>
<feature type="region of interest" description="Disordered" evidence="8">
    <location>
        <begin position="80"/>
        <end position="111"/>
    </location>
</feature>
<dbReference type="PANTHER" id="PTHR14319:SF3">
    <property type="entry name" value="TRANSMEMBRANE PROTEIN-LIKE PROTEIN"/>
    <property type="match status" value="1"/>
</dbReference>
<keyword evidence="12" id="KW-1185">Reference proteome</keyword>
<evidence type="ECO:0000256" key="7">
    <source>
        <dbReference type="PROSITE-ProRule" id="PRU00076"/>
    </source>
</evidence>
<proteinExistence type="inferred from homology"/>
<feature type="domain" description="EGF-like" evidence="11">
    <location>
        <begin position="1258"/>
        <end position="1298"/>
    </location>
</feature>
<evidence type="ECO:0000256" key="9">
    <source>
        <dbReference type="SAM" id="Phobius"/>
    </source>
</evidence>
<evidence type="ECO:0000259" key="11">
    <source>
        <dbReference type="PROSITE" id="PS50026"/>
    </source>
</evidence>
<dbReference type="PROSITE" id="PS00022">
    <property type="entry name" value="EGF_1"/>
    <property type="match status" value="1"/>
</dbReference>
<name>A0A6P6RY00_9EIME</name>
<evidence type="ECO:0000256" key="10">
    <source>
        <dbReference type="SAM" id="SignalP"/>
    </source>
</evidence>
<evidence type="ECO:0000256" key="5">
    <source>
        <dbReference type="ARBA" id="ARBA00022989"/>
    </source>
</evidence>
<evidence type="ECO:0000256" key="3">
    <source>
        <dbReference type="ARBA" id="ARBA00022475"/>
    </source>
</evidence>
<reference evidence="13" key="1">
    <citation type="submission" date="2025-08" db="UniProtKB">
        <authorList>
            <consortium name="RefSeq"/>
        </authorList>
    </citation>
    <scope>IDENTIFICATION</scope>
</reference>
<keyword evidence="3" id="KW-1003">Cell membrane</keyword>
<comment type="subcellular location">
    <subcellularLocation>
        <location evidence="1">Cell membrane</location>
        <topology evidence="1">Multi-pass membrane protein</topology>
    </subcellularLocation>
</comment>
<dbReference type="PROSITE" id="PS50026">
    <property type="entry name" value="EGF_3"/>
    <property type="match status" value="1"/>
</dbReference>
<feature type="compositionally biased region" description="Polar residues" evidence="8">
    <location>
        <begin position="598"/>
        <end position="610"/>
    </location>
</feature>
<dbReference type="InterPro" id="IPR000742">
    <property type="entry name" value="EGF"/>
</dbReference>
<accession>A0A6P6RY00</accession>
<keyword evidence="5 9" id="KW-1133">Transmembrane helix</keyword>
<feature type="region of interest" description="Disordered" evidence="8">
    <location>
        <begin position="1903"/>
        <end position="1923"/>
    </location>
</feature>
<dbReference type="GO" id="GO:0005886">
    <property type="term" value="C:plasma membrane"/>
    <property type="evidence" value="ECO:0007669"/>
    <property type="project" value="UniProtKB-SubCell"/>
</dbReference>
<keyword evidence="7" id="KW-1015">Disulfide bond</keyword>
<keyword evidence="10" id="KW-0732">Signal</keyword>
<dbReference type="RefSeq" id="XP_026192267.1">
    <property type="nucleotide sequence ID" value="XM_026336482.1"/>
</dbReference>
<organism evidence="12 13">
    <name type="scientific">Cyclospora cayetanensis</name>
    <dbReference type="NCBI Taxonomy" id="88456"/>
    <lineage>
        <taxon>Eukaryota</taxon>
        <taxon>Sar</taxon>
        <taxon>Alveolata</taxon>
        <taxon>Apicomplexa</taxon>
        <taxon>Conoidasida</taxon>
        <taxon>Coccidia</taxon>
        <taxon>Eucoccidiorida</taxon>
        <taxon>Eimeriorina</taxon>
        <taxon>Eimeriidae</taxon>
        <taxon>Cyclospora</taxon>
    </lineage>
</organism>
<feature type="region of interest" description="Disordered" evidence="8">
    <location>
        <begin position="588"/>
        <end position="610"/>
    </location>
</feature>
<dbReference type="OrthoDB" id="348580at2759"/>
<dbReference type="SUPFAM" id="SSF57196">
    <property type="entry name" value="EGF/Laminin"/>
    <property type="match status" value="1"/>
</dbReference>
<gene>
    <name evidence="13" type="primary">LOC34620199</name>
</gene>
<keyword evidence="4 9" id="KW-0812">Transmembrane</keyword>
<feature type="disulfide bond" evidence="7">
    <location>
        <begin position="1288"/>
        <end position="1297"/>
    </location>
</feature>